<feature type="transmembrane region" description="Helical" evidence="1">
    <location>
        <begin position="175"/>
        <end position="204"/>
    </location>
</feature>
<evidence type="ECO:0000256" key="1">
    <source>
        <dbReference type="SAM" id="Phobius"/>
    </source>
</evidence>
<keyword evidence="3" id="KW-1185">Reference proteome</keyword>
<protein>
    <recommendedName>
        <fullName evidence="4">Transmembrane protein</fullName>
    </recommendedName>
</protein>
<evidence type="ECO:0008006" key="4">
    <source>
        <dbReference type="Google" id="ProtNLM"/>
    </source>
</evidence>
<accession>A0A8S1PIZ1</accession>
<feature type="transmembrane region" description="Helical" evidence="1">
    <location>
        <begin position="145"/>
        <end position="169"/>
    </location>
</feature>
<organism evidence="2 3">
    <name type="scientific">Paramecium primaurelia</name>
    <dbReference type="NCBI Taxonomy" id="5886"/>
    <lineage>
        <taxon>Eukaryota</taxon>
        <taxon>Sar</taxon>
        <taxon>Alveolata</taxon>
        <taxon>Ciliophora</taxon>
        <taxon>Intramacronucleata</taxon>
        <taxon>Oligohymenophorea</taxon>
        <taxon>Peniculida</taxon>
        <taxon>Parameciidae</taxon>
        <taxon>Paramecium</taxon>
    </lineage>
</organism>
<evidence type="ECO:0000313" key="3">
    <source>
        <dbReference type="Proteomes" id="UP000688137"/>
    </source>
</evidence>
<proteinExistence type="predicted"/>
<comment type="caution">
    <text evidence="2">The sequence shown here is derived from an EMBL/GenBank/DDBJ whole genome shotgun (WGS) entry which is preliminary data.</text>
</comment>
<keyword evidence="1" id="KW-0812">Transmembrane</keyword>
<keyword evidence="1" id="KW-1133">Transmembrane helix</keyword>
<dbReference type="AlphaFoldDB" id="A0A8S1PIZ1"/>
<dbReference type="Proteomes" id="UP000688137">
    <property type="component" value="Unassembled WGS sequence"/>
</dbReference>
<reference evidence="2" key="1">
    <citation type="submission" date="2021-01" db="EMBL/GenBank/DDBJ databases">
        <authorList>
            <consortium name="Genoscope - CEA"/>
            <person name="William W."/>
        </authorList>
    </citation>
    <scope>NUCLEOTIDE SEQUENCE</scope>
</reference>
<keyword evidence="1" id="KW-0472">Membrane</keyword>
<dbReference type="EMBL" id="CAJJDM010000122">
    <property type="protein sequence ID" value="CAD8102889.1"/>
    <property type="molecule type" value="Genomic_DNA"/>
</dbReference>
<gene>
    <name evidence="2" type="ORF">PPRIM_AZ9-3.1.T1190141</name>
</gene>
<name>A0A8S1PIZ1_PARPR</name>
<feature type="transmembrane region" description="Helical" evidence="1">
    <location>
        <begin position="22"/>
        <end position="42"/>
    </location>
</feature>
<evidence type="ECO:0000313" key="2">
    <source>
        <dbReference type="EMBL" id="CAD8102889.1"/>
    </source>
</evidence>
<sequence>MQKSSYTQRLIKEGQFTYYENIFKLVFFFVLIVITLYSYDIIKFQQFLQEKNFRRFDWRNIKWLQVGLILIHITKQLNKRFVTDYVERQLDSKYIEIIDNLEYNKQLNGFMTQYTTHVQLSCHSLYLKMKDGSLKNLEDLILKRLYMIFLISQNIQSYSCLIVTNVLWYKDRTKVLGIFIASFTCCQFTLLELLFYYSMILVIYSWPQEELMEILVKIRFQFILDFHQYKYLGCIQENMCYQLRFMIVLGTNKKFLLQLNWIDGITVWYAYLLENNYDQSRIGNLLIGENKLDHKKEN</sequence>